<dbReference type="Proteomes" id="UP000193642">
    <property type="component" value="Unassembled WGS sequence"/>
</dbReference>
<comment type="caution">
    <text evidence="1">The sequence shown here is derived from an EMBL/GenBank/DDBJ whole genome shotgun (WGS) entry which is preliminary data.</text>
</comment>
<protein>
    <submittedName>
        <fullName evidence="1">Uncharacterized protein</fullName>
    </submittedName>
</protein>
<keyword evidence="2" id="KW-1185">Reference proteome</keyword>
<name>A0A1Y2CQS8_9FUNG</name>
<proteinExistence type="predicted"/>
<evidence type="ECO:0000313" key="1">
    <source>
        <dbReference type="EMBL" id="ORY49390.1"/>
    </source>
</evidence>
<dbReference type="AlphaFoldDB" id="A0A1Y2CQS8"/>
<evidence type="ECO:0000313" key="2">
    <source>
        <dbReference type="Proteomes" id="UP000193642"/>
    </source>
</evidence>
<accession>A0A1Y2CQS8</accession>
<reference evidence="1 2" key="1">
    <citation type="submission" date="2016-07" db="EMBL/GenBank/DDBJ databases">
        <title>Pervasive Adenine N6-methylation of Active Genes in Fungi.</title>
        <authorList>
            <consortium name="DOE Joint Genome Institute"/>
            <person name="Mondo S.J."/>
            <person name="Dannebaum R.O."/>
            <person name="Kuo R.C."/>
            <person name="Labutti K."/>
            <person name="Haridas S."/>
            <person name="Kuo A."/>
            <person name="Salamov A."/>
            <person name="Ahrendt S.R."/>
            <person name="Lipzen A."/>
            <person name="Sullivan W."/>
            <person name="Andreopoulos W.B."/>
            <person name="Clum A."/>
            <person name="Lindquist E."/>
            <person name="Daum C."/>
            <person name="Ramamoorthy G.K."/>
            <person name="Gryganskyi A."/>
            <person name="Culley D."/>
            <person name="Magnuson J.K."/>
            <person name="James T.Y."/>
            <person name="O'Malley M.A."/>
            <person name="Stajich J.E."/>
            <person name="Spatafora J.W."/>
            <person name="Visel A."/>
            <person name="Grigoriev I.V."/>
        </authorList>
    </citation>
    <scope>NUCLEOTIDE SEQUENCE [LARGE SCALE GENOMIC DNA]</scope>
    <source>
        <strain evidence="1 2">JEL800</strain>
    </source>
</reference>
<dbReference type="EMBL" id="MCGO01000009">
    <property type="protein sequence ID" value="ORY49390.1"/>
    <property type="molecule type" value="Genomic_DNA"/>
</dbReference>
<sequence length="124" mass="14225">MIQLVSFLFMLPEEHRRGITMSMLTLYPMFEASISAWFLICRMGEAWKKLVAVPTEELQNGMAQFIKLGETVIEGNNSPILPVMKAMLRETKNRGTGVQKLIDSVNVFDLDAHVLRTKTEHWRT</sequence>
<gene>
    <name evidence="1" type="ORF">BCR33DRAFT_581623</name>
</gene>
<organism evidence="1 2">
    <name type="scientific">Rhizoclosmatium globosum</name>
    <dbReference type="NCBI Taxonomy" id="329046"/>
    <lineage>
        <taxon>Eukaryota</taxon>
        <taxon>Fungi</taxon>
        <taxon>Fungi incertae sedis</taxon>
        <taxon>Chytridiomycota</taxon>
        <taxon>Chytridiomycota incertae sedis</taxon>
        <taxon>Chytridiomycetes</taxon>
        <taxon>Chytridiales</taxon>
        <taxon>Chytriomycetaceae</taxon>
        <taxon>Rhizoclosmatium</taxon>
    </lineage>
</organism>